<keyword evidence="2" id="KW-0732">Signal</keyword>
<name>A0A4P7LG06_9BURK</name>
<evidence type="ECO:0000256" key="1">
    <source>
        <dbReference type="ARBA" id="ARBA00006525"/>
    </source>
</evidence>
<organism evidence="5 6">
    <name type="scientific">Cupriavidus oxalaticus</name>
    <dbReference type="NCBI Taxonomy" id="96344"/>
    <lineage>
        <taxon>Bacteria</taxon>
        <taxon>Pseudomonadati</taxon>
        <taxon>Pseudomonadota</taxon>
        <taxon>Betaproteobacteria</taxon>
        <taxon>Burkholderiales</taxon>
        <taxon>Burkholderiaceae</taxon>
        <taxon>Cupriavidus</taxon>
    </lineage>
</organism>
<dbReference type="STRING" id="1349762.GCA_001592245_03676"/>
<dbReference type="NCBIfam" id="TIGR00732">
    <property type="entry name" value="dprA"/>
    <property type="match status" value="1"/>
</dbReference>
<dbReference type="GO" id="GO:0009294">
    <property type="term" value="P:DNA-mediated transformation"/>
    <property type="evidence" value="ECO:0007669"/>
    <property type="project" value="InterPro"/>
</dbReference>
<dbReference type="Gene3D" id="1.10.10.10">
    <property type="entry name" value="Winged helix-like DNA-binding domain superfamily/Winged helix DNA-binding domain"/>
    <property type="match status" value="1"/>
</dbReference>
<accession>A0A4P7LG06</accession>
<dbReference type="SUPFAM" id="SSF102405">
    <property type="entry name" value="MCP/YpsA-like"/>
    <property type="match status" value="1"/>
</dbReference>
<dbReference type="InterPro" id="IPR036388">
    <property type="entry name" value="WH-like_DNA-bd_sf"/>
</dbReference>
<comment type="similarity">
    <text evidence="1">Belongs to the DprA/Smf family.</text>
</comment>
<feature type="chain" id="PRO_5020251268" evidence="2">
    <location>
        <begin position="17"/>
        <end position="351"/>
    </location>
</feature>
<dbReference type="PANTHER" id="PTHR43022">
    <property type="entry name" value="PROTEIN SMF"/>
    <property type="match status" value="1"/>
</dbReference>
<dbReference type="OrthoDB" id="9785707at2"/>
<proteinExistence type="inferred from homology"/>
<dbReference type="Pfam" id="PF17782">
    <property type="entry name" value="WHD_DprA"/>
    <property type="match status" value="1"/>
</dbReference>
<dbReference type="Proteomes" id="UP000295294">
    <property type="component" value="Chromosome 2"/>
</dbReference>
<dbReference type="Pfam" id="PF02481">
    <property type="entry name" value="DNA_processg_A"/>
    <property type="match status" value="1"/>
</dbReference>
<dbReference type="InterPro" id="IPR057666">
    <property type="entry name" value="DrpA_SLOG"/>
</dbReference>
<protein>
    <submittedName>
        <fullName evidence="5">DNA-protecting protein DprA</fullName>
    </submittedName>
</protein>
<sequence>MRRLMAAFGLPQQVLAQSVAALSAVVPARLARAVLAAPGAAVSALAGRTLRWLDTPGNHLVTLADDAYPRRLFDLADPPPLLYIQGDPAMLARPAVAIVGARSATAQGTRDALTFGQGLSESGLTVVSGLAQGIDAAAHAGGLRGCGGTVAVIGTGADRVYPAENLSLAREVAQRGAIVTEFPLGMRGLAANFPRRNRIIAALARGVLVVEAAARSGSLITARLAADLGREVFAIPGSIHAPLSRGCHLLIGQGAKLVESVADVLDELGAPAPAPPPAPVVAAPDHDVTGKARLSEPADTLLPALGYDPVTLDALCERSGQPPETVAARLLELELAGMAERLPGNLFRRLG</sequence>
<gene>
    <name evidence="5" type="primary">dprA</name>
    <name evidence="5" type="ORF">E0W60_27680</name>
</gene>
<dbReference type="PANTHER" id="PTHR43022:SF1">
    <property type="entry name" value="PROTEIN SMF"/>
    <property type="match status" value="1"/>
</dbReference>
<reference evidence="5 6" key="1">
    <citation type="submission" date="2019-03" db="EMBL/GenBank/DDBJ databases">
        <title>Efficiently degradation of phenoxyalkanoic acid herbicides by Cupriavidus oxalaticus strain X32.</title>
        <authorList>
            <person name="Sheng X."/>
        </authorList>
    </citation>
    <scope>NUCLEOTIDE SEQUENCE [LARGE SCALE GENOMIC DNA]</scope>
    <source>
        <strain evidence="5 6">X32</strain>
    </source>
</reference>
<evidence type="ECO:0000259" key="3">
    <source>
        <dbReference type="Pfam" id="PF02481"/>
    </source>
</evidence>
<feature type="signal peptide" evidence="2">
    <location>
        <begin position="1"/>
        <end position="16"/>
    </location>
</feature>
<dbReference type="EMBL" id="CP038635">
    <property type="protein sequence ID" value="QBY55006.1"/>
    <property type="molecule type" value="Genomic_DNA"/>
</dbReference>
<dbReference type="Gene3D" id="3.40.50.450">
    <property type="match status" value="1"/>
</dbReference>
<dbReference type="KEGG" id="cox:E0W60_27680"/>
<dbReference type="InterPro" id="IPR003488">
    <property type="entry name" value="DprA"/>
</dbReference>
<evidence type="ECO:0000313" key="6">
    <source>
        <dbReference type="Proteomes" id="UP000295294"/>
    </source>
</evidence>
<feature type="domain" description="Smf/DprA SLOG" evidence="3">
    <location>
        <begin position="60"/>
        <end position="268"/>
    </location>
</feature>
<dbReference type="InterPro" id="IPR041614">
    <property type="entry name" value="DprA_WH"/>
</dbReference>
<evidence type="ECO:0000313" key="5">
    <source>
        <dbReference type="EMBL" id="QBY55006.1"/>
    </source>
</evidence>
<feature type="domain" description="DprA winged helix" evidence="4">
    <location>
        <begin position="292"/>
        <end position="345"/>
    </location>
</feature>
<evidence type="ECO:0000259" key="4">
    <source>
        <dbReference type="Pfam" id="PF17782"/>
    </source>
</evidence>
<dbReference type="AlphaFoldDB" id="A0A4P7LG06"/>
<evidence type="ECO:0000256" key="2">
    <source>
        <dbReference type="SAM" id="SignalP"/>
    </source>
</evidence>